<dbReference type="Pfam" id="PF00264">
    <property type="entry name" value="Tyrosinase"/>
    <property type="match status" value="1"/>
</dbReference>
<dbReference type="PRINTS" id="PR00092">
    <property type="entry name" value="TYROSINASE"/>
</dbReference>
<dbReference type="GO" id="GO:0016491">
    <property type="term" value="F:oxidoreductase activity"/>
    <property type="evidence" value="ECO:0007669"/>
    <property type="project" value="UniProtKB-KW"/>
</dbReference>
<reference evidence="5" key="1">
    <citation type="journal article" date="2023" name="Mol. Phylogenet. Evol.">
        <title>Genome-scale phylogeny and comparative genomics of the fungal order Sordariales.</title>
        <authorList>
            <person name="Hensen N."/>
            <person name="Bonometti L."/>
            <person name="Westerberg I."/>
            <person name="Brannstrom I.O."/>
            <person name="Guillou S."/>
            <person name="Cros-Aarteil S."/>
            <person name="Calhoun S."/>
            <person name="Haridas S."/>
            <person name="Kuo A."/>
            <person name="Mondo S."/>
            <person name="Pangilinan J."/>
            <person name="Riley R."/>
            <person name="LaButti K."/>
            <person name="Andreopoulos B."/>
            <person name="Lipzen A."/>
            <person name="Chen C."/>
            <person name="Yan M."/>
            <person name="Daum C."/>
            <person name="Ng V."/>
            <person name="Clum A."/>
            <person name="Steindorff A."/>
            <person name="Ohm R.A."/>
            <person name="Martin F."/>
            <person name="Silar P."/>
            <person name="Natvig D.O."/>
            <person name="Lalanne C."/>
            <person name="Gautier V."/>
            <person name="Ament-Velasquez S.L."/>
            <person name="Kruys A."/>
            <person name="Hutchinson M.I."/>
            <person name="Powell A.J."/>
            <person name="Barry K."/>
            <person name="Miller A.N."/>
            <person name="Grigoriev I.V."/>
            <person name="Debuchy R."/>
            <person name="Gladieux P."/>
            <person name="Hiltunen Thoren M."/>
            <person name="Johannesson H."/>
        </authorList>
    </citation>
    <scope>NUCLEOTIDE SEQUENCE</scope>
    <source>
        <strain evidence="5">CBS 232.78</strain>
    </source>
</reference>
<name>A0AAE0U3Q2_9PEZI</name>
<comment type="caution">
    <text evidence="5">The sequence shown here is derived from an EMBL/GenBank/DDBJ whole genome shotgun (WGS) entry which is preliminary data.</text>
</comment>
<dbReference type="SUPFAM" id="SSF48056">
    <property type="entry name" value="Di-copper centre-containing domain"/>
    <property type="match status" value="1"/>
</dbReference>
<dbReference type="PANTHER" id="PTHR11474">
    <property type="entry name" value="TYROSINASE FAMILY MEMBER"/>
    <property type="match status" value="1"/>
</dbReference>
<protein>
    <recommendedName>
        <fullName evidence="4">Tyrosinase copper-binding domain-containing protein</fullName>
    </recommendedName>
</protein>
<dbReference type="Proteomes" id="UP001285441">
    <property type="component" value="Unassembled WGS sequence"/>
</dbReference>
<evidence type="ECO:0000256" key="1">
    <source>
        <dbReference type="ARBA" id="ARBA00022723"/>
    </source>
</evidence>
<dbReference type="InterPro" id="IPR008922">
    <property type="entry name" value="Di-copper_centre_dom_sf"/>
</dbReference>
<accession>A0AAE0U3Q2</accession>
<dbReference type="PANTHER" id="PTHR11474:SF125">
    <property type="entry name" value="N-ACETYL-6-HYDROXYTRYPTOPHAN OXIDASE IVOB-RELATED"/>
    <property type="match status" value="1"/>
</dbReference>
<evidence type="ECO:0000313" key="5">
    <source>
        <dbReference type="EMBL" id="KAK3389873.1"/>
    </source>
</evidence>
<feature type="signal peptide" evidence="3">
    <location>
        <begin position="1"/>
        <end position="29"/>
    </location>
</feature>
<reference evidence="5" key="2">
    <citation type="submission" date="2023-06" db="EMBL/GenBank/DDBJ databases">
        <authorList>
            <consortium name="Lawrence Berkeley National Laboratory"/>
            <person name="Haridas S."/>
            <person name="Hensen N."/>
            <person name="Bonometti L."/>
            <person name="Westerberg I."/>
            <person name="Brannstrom I.O."/>
            <person name="Guillou S."/>
            <person name="Cros-Aarteil S."/>
            <person name="Calhoun S."/>
            <person name="Kuo A."/>
            <person name="Mondo S."/>
            <person name="Pangilinan J."/>
            <person name="Riley R."/>
            <person name="LaButti K."/>
            <person name="Andreopoulos B."/>
            <person name="Lipzen A."/>
            <person name="Chen C."/>
            <person name="Yanf M."/>
            <person name="Daum C."/>
            <person name="Ng V."/>
            <person name="Clum A."/>
            <person name="Steindorff A."/>
            <person name="Ohm R."/>
            <person name="Martin F."/>
            <person name="Silar P."/>
            <person name="Natvig D."/>
            <person name="Lalanne C."/>
            <person name="Gautier V."/>
            <person name="Ament-velasquez S.L."/>
            <person name="Kruys A."/>
            <person name="Hutchinson M.I."/>
            <person name="Powell A.J."/>
            <person name="Barry K."/>
            <person name="Miller A.N."/>
            <person name="Grigoriev I.V."/>
            <person name="Debuchy R."/>
            <person name="Gladieux P."/>
            <person name="Thoren M.H."/>
            <person name="Johannesson H."/>
        </authorList>
    </citation>
    <scope>NUCLEOTIDE SEQUENCE</scope>
    <source>
        <strain evidence="5">CBS 232.78</strain>
    </source>
</reference>
<organism evidence="5 6">
    <name type="scientific">Podospora didyma</name>
    <dbReference type="NCBI Taxonomy" id="330526"/>
    <lineage>
        <taxon>Eukaryota</taxon>
        <taxon>Fungi</taxon>
        <taxon>Dikarya</taxon>
        <taxon>Ascomycota</taxon>
        <taxon>Pezizomycotina</taxon>
        <taxon>Sordariomycetes</taxon>
        <taxon>Sordariomycetidae</taxon>
        <taxon>Sordariales</taxon>
        <taxon>Podosporaceae</taxon>
        <taxon>Podospora</taxon>
    </lineage>
</organism>
<evidence type="ECO:0000313" key="6">
    <source>
        <dbReference type="Proteomes" id="UP001285441"/>
    </source>
</evidence>
<feature type="chain" id="PRO_5042013956" description="Tyrosinase copper-binding domain-containing protein" evidence="3">
    <location>
        <begin position="30"/>
        <end position="387"/>
    </location>
</feature>
<dbReference type="EMBL" id="JAULSW010000002">
    <property type="protein sequence ID" value="KAK3389873.1"/>
    <property type="molecule type" value="Genomic_DNA"/>
</dbReference>
<dbReference type="AlphaFoldDB" id="A0AAE0U3Q2"/>
<dbReference type="GO" id="GO:0046872">
    <property type="term" value="F:metal ion binding"/>
    <property type="evidence" value="ECO:0007669"/>
    <property type="project" value="UniProtKB-KW"/>
</dbReference>
<keyword evidence="1" id="KW-0479">Metal-binding</keyword>
<sequence>MRSILKSVAAVAVLAGMTLSAAVPTFTQAQIDSGEALRQLGKIAYDTAMARAAKATTGCTKDKIKIRKEWRNMTMTDRKGFQEAIQCLMSKPARYKNIAGAKTAWDDYGVLHYYQTNFVHDNALFLPWHRHYNWVLEEDLKTTCGYTGIFPYWEWGLDCGKMDKSPVFDGTEYSLGGNGEFVKGHRAAIGGAKPGSGGGCVKTGPFANRTVNLGPTPGIGGDSVALKYNPRCLKRDLNDDVCSKMASLRNTTDLILASSTIAVFQAGSQGEGVTGTNNKNFGMGVHVGGHYAISGDPGSDFHFSALEPGFYLHHGNLDRLHFIWQNLDWEKRKDAISGTGTMYNSPPSPNSKLTDNMGFEPLHRNITIAAAMDTVGGTPLCYVYEPW</sequence>
<feature type="domain" description="Tyrosinase copper-binding" evidence="4">
    <location>
        <begin position="103"/>
        <end position="326"/>
    </location>
</feature>
<keyword evidence="6" id="KW-1185">Reference proteome</keyword>
<dbReference type="Gene3D" id="1.10.1280.10">
    <property type="entry name" value="Di-copper center containing domain from catechol oxidase"/>
    <property type="match status" value="1"/>
</dbReference>
<dbReference type="InterPro" id="IPR050316">
    <property type="entry name" value="Tyrosinase/Hemocyanin"/>
</dbReference>
<dbReference type="InterPro" id="IPR002227">
    <property type="entry name" value="Tyrosinase_Cu-bd"/>
</dbReference>
<evidence type="ECO:0000256" key="3">
    <source>
        <dbReference type="SAM" id="SignalP"/>
    </source>
</evidence>
<evidence type="ECO:0000256" key="2">
    <source>
        <dbReference type="ARBA" id="ARBA00023002"/>
    </source>
</evidence>
<proteinExistence type="predicted"/>
<evidence type="ECO:0000259" key="4">
    <source>
        <dbReference type="Pfam" id="PF00264"/>
    </source>
</evidence>
<keyword evidence="2" id="KW-0560">Oxidoreductase</keyword>
<keyword evidence="3" id="KW-0732">Signal</keyword>
<gene>
    <name evidence="5" type="ORF">B0H63DRAFT_105026</name>
</gene>